<feature type="compositionally biased region" description="Basic and acidic residues" evidence="1">
    <location>
        <begin position="305"/>
        <end position="321"/>
    </location>
</feature>
<keyword evidence="3" id="KW-1185">Reference proteome</keyword>
<accession>A0A0D7AQL0</accession>
<dbReference type="Proteomes" id="UP000054144">
    <property type="component" value="Unassembled WGS sequence"/>
</dbReference>
<sequence>MPPPPRTVCTLSPSDNRTMIALTATSTSSVDALASPEVADPAVIVASTLTDARDATLATGEVDVATIVSARYVCTVADCTQRAEMVVDGVFGGGGAWNVQCVWADCARGRRRVTLVEAFQAGEARLRAIAADPTSVGRGAGLVGVCVRMEVVRVLWGQCRMRDAGGDARGWWWWRGLPRGSVGSPGTAVDVLAGRARVRARVVGGWGGGSVGHGRGGGMSETRRAWVVVAACGGACLVGALAPRGRPRMCWPAGLACVRASSLSSRSGFTAREGERARARGRRTSEGEGARADAIGAGRAAEMPRGADDAECDGRDRRERV</sequence>
<evidence type="ECO:0000256" key="1">
    <source>
        <dbReference type="SAM" id="MobiDB-lite"/>
    </source>
</evidence>
<reference evidence="2 3" key="1">
    <citation type="journal article" date="2015" name="Fungal Genet. Biol.">
        <title>Evolution of novel wood decay mechanisms in Agaricales revealed by the genome sequences of Fistulina hepatica and Cylindrobasidium torrendii.</title>
        <authorList>
            <person name="Floudas D."/>
            <person name="Held B.W."/>
            <person name="Riley R."/>
            <person name="Nagy L.G."/>
            <person name="Koehler G."/>
            <person name="Ransdell A.S."/>
            <person name="Younus H."/>
            <person name="Chow J."/>
            <person name="Chiniquy J."/>
            <person name="Lipzen A."/>
            <person name="Tritt A."/>
            <person name="Sun H."/>
            <person name="Haridas S."/>
            <person name="LaButti K."/>
            <person name="Ohm R.A."/>
            <person name="Kues U."/>
            <person name="Blanchette R.A."/>
            <person name="Grigoriev I.V."/>
            <person name="Minto R.E."/>
            <person name="Hibbett D.S."/>
        </authorList>
    </citation>
    <scope>NUCLEOTIDE SEQUENCE [LARGE SCALE GENOMIC DNA]</scope>
    <source>
        <strain evidence="2 3">ATCC 64428</strain>
    </source>
</reference>
<evidence type="ECO:0000313" key="3">
    <source>
        <dbReference type="Proteomes" id="UP000054144"/>
    </source>
</evidence>
<organism evidence="2 3">
    <name type="scientific">Fistulina hepatica ATCC 64428</name>
    <dbReference type="NCBI Taxonomy" id="1128425"/>
    <lineage>
        <taxon>Eukaryota</taxon>
        <taxon>Fungi</taxon>
        <taxon>Dikarya</taxon>
        <taxon>Basidiomycota</taxon>
        <taxon>Agaricomycotina</taxon>
        <taxon>Agaricomycetes</taxon>
        <taxon>Agaricomycetidae</taxon>
        <taxon>Agaricales</taxon>
        <taxon>Fistulinaceae</taxon>
        <taxon>Fistulina</taxon>
    </lineage>
</organism>
<feature type="compositionally biased region" description="Low complexity" evidence="1">
    <location>
        <begin position="292"/>
        <end position="301"/>
    </location>
</feature>
<feature type="compositionally biased region" description="Basic and acidic residues" evidence="1">
    <location>
        <begin position="272"/>
        <end position="291"/>
    </location>
</feature>
<evidence type="ECO:0000313" key="2">
    <source>
        <dbReference type="EMBL" id="KIY53822.1"/>
    </source>
</evidence>
<protein>
    <submittedName>
        <fullName evidence="2">Uncharacterized protein</fullName>
    </submittedName>
</protein>
<feature type="region of interest" description="Disordered" evidence="1">
    <location>
        <begin position="268"/>
        <end position="321"/>
    </location>
</feature>
<name>A0A0D7AQL0_9AGAR</name>
<gene>
    <name evidence="2" type="ORF">FISHEDRAFT_54919</name>
</gene>
<proteinExistence type="predicted"/>
<dbReference type="EMBL" id="KN881585">
    <property type="protein sequence ID" value="KIY53822.1"/>
    <property type="molecule type" value="Genomic_DNA"/>
</dbReference>
<dbReference type="AlphaFoldDB" id="A0A0D7AQL0"/>